<feature type="region of interest" description="Disordered" evidence="1">
    <location>
        <begin position="482"/>
        <end position="514"/>
    </location>
</feature>
<accession>A0AAW0ENQ6</accession>
<dbReference type="AlphaFoldDB" id="A0AAW0ENQ6"/>
<sequence length="706" mass="73365">MEPYDYSSYSEAHVSPAVSYGRRRGNGASSDGASTRSSGRGTRDGACLATDKGGDSSPLGAYAFDTESGLSGRHFSSGSNTSMSVASQYNNAAVAVPTSEGMRRLSAVTTSSPQSESDAHVTDCGGPFDGAPRRLHVGGASPTPQVINASVAVKPPDMFTGGVIAKVLQGNAFSHQQPQVGGTRFNGAQRVVPHFSNATSLPHSYAAGDFSGGSNTTSVMNGMSAPVMPCGGGAPYSTGSMRGMAVVLPHMDSSRRSSTVSIGGGGVSYTTMQQQRQSYDRFMMRMGSGQGNCGMDYTQPPLMGSYPAGYTAVAPPQPFFGGAPSLYGGAHVSGAPAVMMPDMRAALPHVRLSGSSRRGSEMMLPGSVRGGDHGGGGGGGSALYQQTYGQSFFAQPSGHALTTDDVRGSGRGFVEENSVRPFSAVSSLAGGADASSLYDMPRQRQTQVLAAAAPPSSRPMSTAERSLLMESVKSGVDFTDVSAASEPHDVPRASRRRGNGGTAKHPHDALSARIPPSQPAWLEGEPRVPLFSSYELVSPVTSATQLGELGSGLLGRPQSLRSCAGTSAATDATQQRRPSTRSGVLDRIASKCSQLGRDAASGIQRGYRNSLRSARRGSDEVEWLKTTASSKASESTSSTTSDPSTHRDAWTPPEHGRRHANGPSRTTETVRSRSTTSSDASIALRRSVRVKALSVDIIGDAIRERS</sequence>
<feature type="region of interest" description="Disordered" evidence="1">
    <location>
        <begin position="564"/>
        <end position="585"/>
    </location>
</feature>
<keyword evidence="3" id="KW-1185">Reference proteome</keyword>
<feature type="compositionally biased region" description="Polar residues" evidence="1">
    <location>
        <begin position="564"/>
        <end position="582"/>
    </location>
</feature>
<feature type="region of interest" description="Disordered" evidence="1">
    <location>
        <begin position="110"/>
        <end position="141"/>
    </location>
</feature>
<name>A0AAW0ENQ6_9TRYP</name>
<dbReference type="Proteomes" id="UP001430356">
    <property type="component" value="Unassembled WGS sequence"/>
</dbReference>
<dbReference type="EMBL" id="JAECZO010000052">
    <property type="protein sequence ID" value="KAK7195345.1"/>
    <property type="molecule type" value="Genomic_DNA"/>
</dbReference>
<evidence type="ECO:0000313" key="3">
    <source>
        <dbReference type="Proteomes" id="UP001430356"/>
    </source>
</evidence>
<feature type="compositionally biased region" description="Polar residues" evidence="1">
    <location>
        <begin position="27"/>
        <end position="40"/>
    </location>
</feature>
<evidence type="ECO:0000313" key="2">
    <source>
        <dbReference type="EMBL" id="KAK7195345.1"/>
    </source>
</evidence>
<proteinExistence type="predicted"/>
<feature type="region of interest" description="Disordered" evidence="1">
    <location>
        <begin position="1"/>
        <end position="52"/>
    </location>
</feature>
<feature type="compositionally biased region" description="Low complexity" evidence="1">
    <location>
        <begin position="664"/>
        <end position="678"/>
    </location>
</feature>
<protein>
    <submittedName>
        <fullName evidence="2">Uncharacterized protein</fullName>
    </submittedName>
</protein>
<evidence type="ECO:0000256" key="1">
    <source>
        <dbReference type="SAM" id="MobiDB-lite"/>
    </source>
</evidence>
<comment type="caution">
    <text evidence="2">The sequence shown here is derived from an EMBL/GenBank/DDBJ whole genome shotgun (WGS) entry which is preliminary data.</text>
</comment>
<organism evidence="2 3">
    <name type="scientific">Novymonas esmeraldas</name>
    <dbReference type="NCBI Taxonomy" id="1808958"/>
    <lineage>
        <taxon>Eukaryota</taxon>
        <taxon>Discoba</taxon>
        <taxon>Euglenozoa</taxon>
        <taxon>Kinetoplastea</taxon>
        <taxon>Metakinetoplastina</taxon>
        <taxon>Trypanosomatida</taxon>
        <taxon>Trypanosomatidae</taxon>
        <taxon>Novymonas</taxon>
    </lineage>
</organism>
<gene>
    <name evidence="2" type="ORF">NESM_000461000</name>
</gene>
<reference evidence="2 3" key="1">
    <citation type="journal article" date="2021" name="MBio">
        <title>A New Model Trypanosomatid, Novymonas esmeraldas: Genomic Perception of Its 'Candidatus Pandoraea novymonadis' Endosymbiont.</title>
        <authorList>
            <person name="Zakharova A."/>
            <person name="Saura A."/>
            <person name="Butenko A."/>
            <person name="Podesvova L."/>
            <person name="Warmusova S."/>
            <person name="Kostygov A.Y."/>
            <person name="Nenarokova A."/>
            <person name="Lukes J."/>
            <person name="Opperdoes F.R."/>
            <person name="Yurchenko V."/>
        </authorList>
    </citation>
    <scope>NUCLEOTIDE SEQUENCE [LARGE SCALE GENOMIC DNA]</scope>
    <source>
        <strain evidence="2 3">E262AT.01</strain>
    </source>
</reference>
<feature type="compositionally biased region" description="Low complexity" evidence="1">
    <location>
        <begin position="626"/>
        <end position="643"/>
    </location>
</feature>
<feature type="region of interest" description="Disordered" evidence="1">
    <location>
        <begin position="610"/>
        <end position="680"/>
    </location>
</feature>